<gene>
    <name evidence="2" type="ORF">GCM10007100_25800</name>
</gene>
<dbReference type="RefSeq" id="WP_189570538.1">
    <property type="nucleotide sequence ID" value="NZ_BMXI01000011.1"/>
</dbReference>
<reference evidence="2" key="2">
    <citation type="submission" date="2020-09" db="EMBL/GenBank/DDBJ databases">
        <authorList>
            <person name="Sun Q."/>
            <person name="Kim S."/>
        </authorList>
    </citation>
    <scope>NUCLEOTIDE SEQUENCE</scope>
    <source>
        <strain evidence="2">KCTC 12988</strain>
    </source>
</reference>
<organism evidence="2 3">
    <name type="scientific">Roseibacillus persicicus</name>
    <dbReference type="NCBI Taxonomy" id="454148"/>
    <lineage>
        <taxon>Bacteria</taxon>
        <taxon>Pseudomonadati</taxon>
        <taxon>Verrucomicrobiota</taxon>
        <taxon>Verrucomicrobiia</taxon>
        <taxon>Verrucomicrobiales</taxon>
        <taxon>Verrucomicrobiaceae</taxon>
        <taxon>Roseibacillus</taxon>
    </lineage>
</organism>
<evidence type="ECO:0000256" key="1">
    <source>
        <dbReference type="SAM" id="SignalP"/>
    </source>
</evidence>
<keyword evidence="1" id="KW-0732">Signal</keyword>
<feature type="signal peptide" evidence="1">
    <location>
        <begin position="1"/>
        <end position="25"/>
    </location>
</feature>
<name>A0A918TUZ0_9BACT</name>
<keyword evidence="3" id="KW-1185">Reference proteome</keyword>
<feature type="chain" id="PRO_5037183651" evidence="1">
    <location>
        <begin position="26"/>
        <end position="242"/>
    </location>
</feature>
<dbReference type="AlphaFoldDB" id="A0A918TUZ0"/>
<sequence length="242" mass="26846">MKKSLHKLLLKSLLLFLVASGTSFGQEEGASDKPAGRLAWFVATQIPDKLENPVKVMSGSKITDTLLSKRAVSAPVKFGQDGIIKVVKAAPDPEDSEKTIYLTLAQARIPDGMTKALVILTPRAKKKGEEIFHCLVQDLAKFNGGDSLYLNLSQLDVAVQLGDKKLALKPGTRKVFVPPSLAKSTSVPVSYHYYHPVQEKWKLLSASTIVMRPTRREICIFSWDPRYERVDYHGVTFPIQVQ</sequence>
<reference evidence="2" key="1">
    <citation type="journal article" date="2014" name="Int. J. Syst. Evol. Microbiol.">
        <title>Complete genome sequence of Corynebacterium casei LMG S-19264T (=DSM 44701T), isolated from a smear-ripened cheese.</title>
        <authorList>
            <consortium name="US DOE Joint Genome Institute (JGI-PGF)"/>
            <person name="Walter F."/>
            <person name="Albersmeier A."/>
            <person name="Kalinowski J."/>
            <person name="Ruckert C."/>
        </authorList>
    </citation>
    <scope>NUCLEOTIDE SEQUENCE</scope>
    <source>
        <strain evidence="2">KCTC 12988</strain>
    </source>
</reference>
<proteinExistence type="predicted"/>
<accession>A0A918TUZ0</accession>
<dbReference type="Proteomes" id="UP000644507">
    <property type="component" value="Unassembled WGS sequence"/>
</dbReference>
<evidence type="ECO:0000313" key="2">
    <source>
        <dbReference type="EMBL" id="GHC57791.1"/>
    </source>
</evidence>
<evidence type="ECO:0000313" key="3">
    <source>
        <dbReference type="Proteomes" id="UP000644507"/>
    </source>
</evidence>
<protein>
    <submittedName>
        <fullName evidence="2">Uncharacterized protein</fullName>
    </submittedName>
</protein>
<dbReference type="EMBL" id="BMXI01000011">
    <property type="protein sequence ID" value="GHC57791.1"/>
    <property type="molecule type" value="Genomic_DNA"/>
</dbReference>
<comment type="caution">
    <text evidence="2">The sequence shown here is derived from an EMBL/GenBank/DDBJ whole genome shotgun (WGS) entry which is preliminary data.</text>
</comment>